<dbReference type="Proteomes" id="UP001161017">
    <property type="component" value="Unassembled WGS sequence"/>
</dbReference>
<feature type="transmembrane region" description="Helical" evidence="1">
    <location>
        <begin position="42"/>
        <end position="73"/>
    </location>
</feature>
<sequence>MPVNFGALGDVGNRIWAWLRRRFSDALYKAPMQMGRRWGLQVYHLILFYLYSSIVALSLWIVPWIGLLIWYLAIIQGCQWKPTRALLQEICLQSLPSHEVPWYLDLWNLRGNSTNHADVDLPLFIERLMIGHDRLLAATTALRDQIPKTELAAQGRTTDELLGSVRHIEEAVRELHPYYEEVSRSFCAERDLMNRVFRDFVTAYAMAIGESDVIELSIASTLVWPLHHTLSVVNRYALTSWLPEPRLYSLQVKSELRYQAKRFIAESLAALDRIETTQDEMQRATSSDSSSQSVDLATHAIWVYQRDLTEQIERIKRASYWTIFFQPKAVRALEKHRALSHRIQDSLASLLETKVLYQADHAKLRTGLNQLRAGFRDIAAFDLSPQGRIALPRGLEHRSSWLQPIEGESPSTYYYNMDMAEEVNLSTIRWEIAQSCKGPTNTQIISGSLWMICNTWHYATIMSGLEDDLLTGVQRSWVLERKKARDRFQKEIRADDEYVAKLAAKVYNDFVRGTAVPEYIH</sequence>
<dbReference type="EMBL" id="JAPUFD010000017">
    <property type="protein sequence ID" value="MDI1492129.1"/>
    <property type="molecule type" value="Genomic_DNA"/>
</dbReference>
<keyword evidence="1" id="KW-0812">Transmembrane</keyword>
<name>A0AA43QUV7_9LECA</name>
<gene>
    <name evidence="2" type="ORF">OHK93_003341</name>
</gene>
<organism evidence="2 3">
    <name type="scientific">Ramalina farinacea</name>
    <dbReference type="NCBI Taxonomy" id="258253"/>
    <lineage>
        <taxon>Eukaryota</taxon>
        <taxon>Fungi</taxon>
        <taxon>Dikarya</taxon>
        <taxon>Ascomycota</taxon>
        <taxon>Pezizomycotina</taxon>
        <taxon>Lecanoromycetes</taxon>
        <taxon>OSLEUM clade</taxon>
        <taxon>Lecanoromycetidae</taxon>
        <taxon>Lecanorales</taxon>
        <taxon>Lecanorineae</taxon>
        <taxon>Ramalinaceae</taxon>
        <taxon>Ramalina</taxon>
    </lineage>
</organism>
<evidence type="ECO:0000313" key="3">
    <source>
        <dbReference type="Proteomes" id="UP001161017"/>
    </source>
</evidence>
<dbReference type="AlphaFoldDB" id="A0AA43QUV7"/>
<comment type="caution">
    <text evidence="2">The sequence shown here is derived from an EMBL/GenBank/DDBJ whole genome shotgun (WGS) entry which is preliminary data.</text>
</comment>
<accession>A0AA43QUV7</accession>
<keyword evidence="1" id="KW-0472">Membrane</keyword>
<evidence type="ECO:0000256" key="1">
    <source>
        <dbReference type="SAM" id="Phobius"/>
    </source>
</evidence>
<reference evidence="2" key="1">
    <citation type="journal article" date="2023" name="Genome Biol. Evol.">
        <title>First Whole Genome Sequence and Flow Cytometry Genome Size Data for the Lichen-Forming Fungus Ramalina farinacea (Ascomycota).</title>
        <authorList>
            <person name="Llewellyn T."/>
            <person name="Mian S."/>
            <person name="Hill R."/>
            <person name="Leitch I.J."/>
            <person name="Gaya E."/>
        </authorList>
    </citation>
    <scope>NUCLEOTIDE SEQUENCE</scope>
    <source>
        <strain evidence="2">LIQ254RAFAR</strain>
    </source>
</reference>
<keyword evidence="1" id="KW-1133">Transmembrane helix</keyword>
<evidence type="ECO:0000313" key="2">
    <source>
        <dbReference type="EMBL" id="MDI1492129.1"/>
    </source>
</evidence>
<protein>
    <submittedName>
        <fullName evidence="2">Uncharacterized protein</fullName>
    </submittedName>
</protein>
<proteinExistence type="predicted"/>
<keyword evidence="3" id="KW-1185">Reference proteome</keyword>